<keyword evidence="6" id="KW-0560">Oxidoreductase</keyword>
<dbReference type="Pfam" id="PF02628">
    <property type="entry name" value="COX15-CtaA"/>
    <property type="match status" value="1"/>
</dbReference>
<comment type="cofactor">
    <cofactor evidence="1">
        <name>heme b</name>
        <dbReference type="ChEBI" id="CHEBI:60344"/>
    </cofactor>
</comment>
<feature type="transmembrane region" description="Helical" evidence="12">
    <location>
        <begin position="283"/>
        <end position="304"/>
    </location>
</feature>
<feature type="transmembrane region" description="Helical" evidence="12">
    <location>
        <begin position="230"/>
        <end position="251"/>
    </location>
</feature>
<evidence type="ECO:0000313" key="13">
    <source>
        <dbReference type="EMBL" id="CAH0553950.1"/>
    </source>
</evidence>
<protein>
    <recommendedName>
        <fullName evidence="15">Cytochrome c oxidase assembly protein COX15 homolog</fullName>
    </recommendedName>
</protein>
<dbReference type="GO" id="GO:0016653">
    <property type="term" value="F:oxidoreductase activity, acting on NAD(P)H, heme protein as acceptor"/>
    <property type="evidence" value="ECO:0007669"/>
    <property type="project" value="TreeGrafter"/>
</dbReference>
<accession>A0A9P0B3D1</accession>
<evidence type="ECO:0000256" key="8">
    <source>
        <dbReference type="ARBA" id="ARBA00023133"/>
    </source>
</evidence>
<evidence type="ECO:0000256" key="11">
    <source>
        <dbReference type="ARBA" id="ARBA00048044"/>
    </source>
</evidence>
<name>A0A9P0B3D1_BRAAE</name>
<feature type="transmembrane region" description="Helical" evidence="12">
    <location>
        <begin position="342"/>
        <end position="358"/>
    </location>
</feature>
<evidence type="ECO:0000256" key="4">
    <source>
        <dbReference type="ARBA" id="ARBA00022723"/>
    </source>
</evidence>
<keyword evidence="8" id="KW-0350">Heme biosynthesis</keyword>
<dbReference type="OrthoDB" id="1726137at2759"/>
<feature type="transmembrane region" description="Helical" evidence="12">
    <location>
        <begin position="162"/>
        <end position="180"/>
    </location>
</feature>
<proteinExistence type="predicted"/>
<dbReference type="InterPro" id="IPR003780">
    <property type="entry name" value="COX15/CtaA_fam"/>
</dbReference>
<feature type="transmembrane region" description="Helical" evidence="12">
    <location>
        <begin position="78"/>
        <end position="98"/>
    </location>
</feature>
<dbReference type="GO" id="GO:0005743">
    <property type="term" value="C:mitochondrial inner membrane"/>
    <property type="evidence" value="ECO:0007669"/>
    <property type="project" value="TreeGrafter"/>
</dbReference>
<dbReference type="InterPro" id="IPR009003">
    <property type="entry name" value="Peptidase_S1_PA"/>
</dbReference>
<evidence type="ECO:0000256" key="7">
    <source>
        <dbReference type="ARBA" id="ARBA00023004"/>
    </source>
</evidence>
<keyword evidence="3 12" id="KW-0812">Transmembrane</keyword>
<feature type="transmembrane region" description="Helical" evidence="12">
    <location>
        <begin position="192"/>
        <end position="210"/>
    </location>
</feature>
<dbReference type="AlphaFoldDB" id="A0A9P0B3D1"/>
<evidence type="ECO:0000256" key="2">
    <source>
        <dbReference type="ARBA" id="ARBA00004141"/>
    </source>
</evidence>
<organism evidence="13 14">
    <name type="scientific">Brassicogethes aeneus</name>
    <name type="common">Rape pollen beetle</name>
    <name type="synonym">Meligethes aeneus</name>
    <dbReference type="NCBI Taxonomy" id="1431903"/>
    <lineage>
        <taxon>Eukaryota</taxon>
        <taxon>Metazoa</taxon>
        <taxon>Ecdysozoa</taxon>
        <taxon>Arthropoda</taxon>
        <taxon>Hexapoda</taxon>
        <taxon>Insecta</taxon>
        <taxon>Pterygota</taxon>
        <taxon>Neoptera</taxon>
        <taxon>Endopterygota</taxon>
        <taxon>Coleoptera</taxon>
        <taxon>Polyphaga</taxon>
        <taxon>Cucujiformia</taxon>
        <taxon>Nitidulidae</taxon>
        <taxon>Meligethinae</taxon>
        <taxon>Brassicogethes</taxon>
    </lineage>
</organism>
<dbReference type="PANTHER" id="PTHR23289">
    <property type="entry name" value="CYTOCHROME C OXIDASE ASSEMBLY PROTEIN COX15"/>
    <property type="match status" value="1"/>
</dbReference>
<dbReference type="GO" id="GO:0006784">
    <property type="term" value="P:heme A biosynthetic process"/>
    <property type="evidence" value="ECO:0007669"/>
    <property type="project" value="InterPro"/>
</dbReference>
<comment type="catalytic activity">
    <reaction evidence="11">
        <text>Fe(II)-heme o + 2 A + H2O = Fe(II)-heme a + 2 AH2</text>
        <dbReference type="Rhea" id="RHEA:63388"/>
        <dbReference type="ChEBI" id="CHEBI:13193"/>
        <dbReference type="ChEBI" id="CHEBI:15377"/>
        <dbReference type="ChEBI" id="CHEBI:17499"/>
        <dbReference type="ChEBI" id="CHEBI:60530"/>
        <dbReference type="ChEBI" id="CHEBI:61715"/>
        <dbReference type="EC" id="1.17.99.9"/>
    </reaction>
    <physiologicalReaction direction="left-to-right" evidence="11">
        <dbReference type="Rhea" id="RHEA:63389"/>
    </physiologicalReaction>
</comment>
<dbReference type="EMBL" id="OV121134">
    <property type="protein sequence ID" value="CAH0553950.1"/>
    <property type="molecule type" value="Genomic_DNA"/>
</dbReference>
<keyword evidence="7" id="KW-0408">Iron</keyword>
<evidence type="ECO:0000256" key="10">
    <source>
        <dbReference type="ARBA" id="ARBA00044501"/>
    </source>
</evidence>
<keyword evidence="9 12" id="KW-0472">Membrane</keyword>
<gene>
    <name evidence="13" type="ORF">MELIAE_LOCUS5826</name>
</gene>
<evidence type="ECO:0000256" key="9">
    <source>
        <dbReference type="ARBA" id="ARBA00023136"/>
    </source>
</evidence>
<dbReference type="InterPro" id="IPR023754">
    <property type="entry name" value="HemeA_Synthase_type2"/>
</dbReference>
<evidence type="ECO:0000256" key="6">
    <source>
        <dbReference type="ARBA" id="ARBA00023002"/>
    </source>
</evidence>
<dbReference type="SUPFAM" id="SSF50494">
    <property type="entry name" value="Trypsin-like serine proteases"/>
    <property type="match status" value="1"/>
</dbReference>
<keyword evidence="14" id="KW-1185">Reference proteome</keyword>
<evidence type="ECO:0008006" key="15">
    <source>
        <dbReference type="Google" id="ProtNLM"/>
    </source>
</evidence>
<reference evidence="13" key="1">
    <citation type="submission" date="2021-12" db="EMBL/GenBank/DDBJ databases">
        <authorList>
            <person name="King R."/>
        </authorList>
    </citation>
    <scope>NUCLEOTIDE SEQUENCE</scope>
</reference>
<dbReference type="PANTHER" id="PTHR23289:SF2">
    <property type="entry name" value="CYTOCHROME C OXIDASE ASSEMBLY PROTEIN COX15 HOMOLOG"/>
    <property type="match status" value="1"/>
</dbReference>
<comment type="subcellular location">
    <subcellularLocation>
        <location evidence="2">Membrane</location>
        <topology evidence="2">Multi-pass membrane protein</topology>
    </subcellularLocation>
</comment>
<sequence length="424" mass="47601">MFSLTRVCNISRFTPQIKNVCLNSSRNLQKLALRPNSNPVWKRQTLINNIKVKNLFRGTGTVAVRLSSNVSPKGQKAVGYWLLTCSGMVFVAVVLGGVTRLTESGLSMVTWKLLGEKMPRTEKEWEDEFHQYQQFPEFQIKNKDMTLSEFKFIWHMEYGHRQWGRCIGAAFLIPAAYFWARGRFKPGMKPRILAFGSLIGAQGLMGWYMVKSGLEDRFHGECDVPRVSQYRLASHLTMAFGLYTLFLWSALDHLIPAQSIQISSQTALKASRKFRMLAHTCKGMVFLTAVSGAFVAGLDAGLVYNSFPKMADKWIPDDILAYTPKISNFTENPTTVQFDHRVMGTTTLALISALWLISRRRTLPPRAYTAASAFAVMAWMQVGLGITTLLTYVPTAIAASHQSGSLALLSTAIWLSHELKKLPK</sequence>
<dbReference type="Proteomes" id="UP001154078">
    <property type="component" value="Chromosome 3"/>
</dbReference>
<feature type="transmembrane region" description="Helical" evidence="12">
    <location>
        <begin position="370"/>
        <end position="390"/>
    </location>
</feature>
<evidence type="ECO:0000313" key="14">
    <source>
        <dbReference type="Proteomes" id="UP001154078"/>
    </source>
</evidence>
<dbReference type="GO" id="GO:0046872">
    <property type="term" value="F:metal ion binding"/>
    <property type="evidence" value="ECO:0007669"/>
    <property type="project" value="UniProtKB-KW"/>
</dbReference>
<evidence type="ECO:0000256" key="3">
    <source>
        <dbReference type="ARBA" id="ARBA00022692"/>
    </source>
</evidence>
<comment type="pathway">
    <text evidence="10">Porphyrin-containing compound metabolism; heme A biosynthesis; heme A from heme O: step 1/1.</text>
</comment>
<evidence type="ECO:0000256" key="5">
    <source>
        <dbReference type="ARBA" id="ARBA00022989"/>
    </source>
</evidence>
<evidence type="ECO:0000256" key="1">
    <source>
        <dbReference type="ARBA" id="ARBA00001970"/>
    </source>
</evidence>
<dbReference type="GO" id="GO:0120547">
    <property type="term" value="F:heme A synthase activity"/>
    <property type="evidence" value="ECO:0007669"/>
    <property type="project" value="UniProtKB-EC"/>
</dbReference>
<keyword evidence="5 12" id="KW-1133">Transmembrane helix</keyword>
<keyword evidence="4" id="KW-0479">Metal-binding</keyword>
<evidence type="ECO:0000256" key="12">
    <source>
        <dbReference type="SAM" id="Phobius"/>
    </source>
</evidence>